<dbReference type="InterPro" id="IPR056390">
    <property type="entry name" value="Holin_phage"/>
</dbReference>
<evidence type="ECO:0000313" key="2">
    <source>
        <dbReference type="EMBL" id="ACI12456.1"/>
    </source>
</evidence>
<dbReference type="GeneID" id="6940742"/>
<accession>B5U510</accession>
<dbReference type="Pfam" id="PF23809">
    <property type="entry name" value="Phage_holin_9"/>
    <property type="match status" value="1"/>
</dbReference>
<keyword evidence="1" id="KW-1133">Transmembrane helix</keyword>
<keyword evidence="1" id="KW-0472">Membrane</keyword>
<dbReference type="EMBL" id="FJ174691">
    <property type="protein sequence ID" value="ACI12456.1"/>
    <property type="molecule type" value="Genomic_DNA"/>
</dbReference>
<gene>
    <name evidence="2" type="primary">40</name>
    <name evidence="2" type="ORF">KONSTANTINE_40</name>
</gene>
<protein>
    <recommendedName>
        <fullName evidence="4">Holin</fullName>
    </recommendedName>
</protein>
<dbReference type="Proteomes" id="UP000002183">
    <property type="component" value="Segment"/>
</dbReference>
<feature type="transmembrane region" description="Helical" evidence="1">
    <location>
        <begin position="31"/>
        <end position="48"/>
    </location>
</feature>
<keyword evidence="3" id="KW-1185">Reference proteome</keyword>
<feature type="transmembrane region" description="Helical" evidence="1">
    <location>
        <begin position="79"/>
        <end position="99"/>
    </location>
</feature>
<evidence type="ECO:0000256" key="1">
    <source>
        <dbReference type="SAM" id="Phobius"/>
    </source>
</evidence>
<dbReference type="KEGG" id="vg:6940742"/>
<organism evidence="2 3">
    <name type="scientific">Mycobacterium phage Konstantine</name>
    <dbReference type="NCBI Taxonomy" id="563121"/>
    <lineage>
        <taxon>Viruses</taxon>
        <taxon>Duplodnaviria</taxon>
        <taxon>Heunggongvirae</taxon>
        <taxon>Uroviricota</taxon>
        <taxon>Caudoviricetes</taxon>
        <taxon>Konstantinevirus</taxon>
        <taxon>Konstantinevirus konstantine</taxon>
    </lineage>
</organism>
<evidence type="ECO:0008006" key="4">
    <source>
        <dbReference type="Google" id="ProtNLM"/>
    </source>
</evidence>
<keyword evidence="1" id="KW-0812">Transmembrane</keyword>
<sequence length="149" mass="15609">MQFPKPNPVTDTVPAPGLTLTNGTAPDLRQFVHGLVMVWVPVLAVLGVASEETILYWVGLALGAFDALVLAFPNTADKLRAVTYAFGALVQAALIAFGVLTETQITILIGAAVSSVVSFIAFRYTPSAVIEAPAPEGRFTAHTLGKDAT</sequence>
<evidence type="ECO:0000313" key="3">
    <source>
        <dbReference type="Proteomes" id="UP000002183"/>
    </source>
</evidence>
<feature type="transmembrane region" description="Helical" evidence="1">
    <location>
        <begin position="105"/>
        <end position="122"/>
    </location>
</feature>
<dbReference type="RefSeq" id="YP_002242097.1">
    <property type="nucleotide sequence ID" value="NC_011292.1"/>
</dbReference>
<name>B5U510_9CAUD</name>
<proteinExistence type="predicted"/>
<feature type="transmembrane region" description="Helical" evidence="1">
    <location>
        <begin position="54"/>
        <end position="72"/>
    </location>
</feature>
<reference evidence="2 3" key="1">
    <citation type="submission" date="2008-09" db="EMBL/GenBank/DDBJ databases">
        <authorList>
            <person name="Tantoco A.T."/>
            <person name="Edgar R.H."/>
            <person name="Ko C."/>
            <person name="Chambers R.A."/>
            <person name="Jacobs-Sera D."/>
            <person name="Hendrix R.W."/>
            <person name="Hatfull G.F."/>
        </authorList>
    </citation>
    <scope>NUCLEOTIDE SEQUENCE [LARGE SCALE GENOMIC DNA]</scope>
</reference>